<dbReference type="AlphaFoldDB" id="A0A1H2YAS5"/>
<gene>
    <name evidence="1" type="ORF">SAMN05443574_1123</name>
</gene>
<dbReference type="Proteomes" id="UP000182573">
    <property type="component" value="Unassembled WGS sequence"/>
</dbReference>
<name>A0A1H2YAS5_HALVA</name>
<protein>
    <submittedName>
        <fullName evidence="1">Uncharacterized protein</fullName>
    </submittedName>
</protein>
<evidence type="ECO:0000313" key="2">
    <source>
        <dbReference type="Proteomes" id="UP000182573"/>
    </source>
</evidence>
<proteinExistence type="predicted"/>
<sequence length="39" mass="4382">MSNQRDAMTYNVMECTLLALNESGQTPTPVATERTTDYK</sequence>
<dbReference type="EMBL" id="FNOF01000012">
    <property type="protein sequence ID" value="SDX01659.1"/>
    <property type="molecule type" value="Genomic_DNA"/>
</dbReference>
<reference evidence="1 2" key="1">
    <citation type="submission" date="2016-10" db="EMBL/GenBank/DDBJ databases">
        <authorList>
            <person name="de Groot N.N."/>
        </authorList>
    </citation>
    <scope>NUCLEOTIDE SEQUENCE [LARGE SCALE GENOMIC DNA]</scope>
    <source>
        <strain evidence="1 2">DSM 3756</strain>
    </source>
</reference>
<organism evidence="1 2">
    <name type="scientific">Haloarcula vallismortis</name>
    <name type="common">Halobacterium vallismortis</name>
    <dbReference type="NCBI Taxonomy" id="28442"/>
    <lineage>
        <taxon>Archaea</taxon>
        <taxon>Methanobacteriati</taxon>
        <taxon>Methanobacteriota</taxon>
        <taxon>Stenosarchaea group</taxon>
        <taxon>Halobacteria</taxon>
        <taxon>Halobacteriales</taxon>
        <taxon>Haloarculaceae</taxon>
        <taxon>Haloarcula</taxon>
    </lineage>
</organism>
<accession>A0A1H2YAS5</accession>
<evidence type="ECO:0000313" key="1">
    <source>
        <dbReference type="EMBL" id="SDX01659.1"/>
    </source>
</evidence>